<dbReference type="AlphaFoldDB" id="A0A923SL52"/>
<protein>
    <submittedName>
        <fullName evidence="5">4Fe-4S dicluster domain-containing protein</fullName>
    </submittedName>
</protein>
<dbReference type="Proteomes" id="UP000644115">
    <property type="component" value="Unassembled WGS sequence"/>
</dbReference>
<evidence type="ECO:0000313" key="6">
    <source>
        <dbReference type="Proteomes" id="UP000644115"/>
    </source>
</evidence>
<keyword evidence="3" id="KW-0411">Iron-sulfur</keyword>
<dbReference type="EMBL" id="JACRWC010000038">
    <property type="protein sequence ID" value="MBC5998853.1"/>
    <property type="molecule type" value="Genomic_DNA"/>
</dbReference>
<dbReference type="GO" id="GO:0051536">
    <property type="term" value="F:iron-sulfur cluster binding"/>
    <property type="evidence" value="ECO:0007669"/>
    <property type="project" value="UniProtKB-KW"/>
</dbReference>
<accession>A0A923SL52</accession>
<organism evidence="5 6">
    <name type="scientific">Lentihominibacter faecis</name>
    <dbReference type="NCBI Taxonomy" id="2764712"/>
    <lineage>
        <taxon>Bacteria</taxon>
        <taxon>Bacillati</taxon>
        <taxon>Bacillota</taxon>
        <taxon>Clostridia</taxon>
        <taxon>Peptostreptococcales</taxon>
        <taxon>Anaerovoracaceae</taxon>
        <taxon>Lentihominibacter</taxon>
    </lineage>
</organism>
<dbReference type="InterPro" id="IPR017900">
    <property type="entry name" value="4Fe4S_Fe_S_CS"/>
</dbReference>
<name>A0A923SL52_9FIRM</name>
<keyword evidence="1" id="KW-0479">Metal-binding</keyword>
<dbReference type="PANTHER" id="PTHR43122:SF2">
    <property type="entry name" value="FERREDOXIN SUBUNIT OF PYRUVATE:FLAVODOXIN OXIDOREDUCTASE"/>
    <property type="match status" value="1"/>
</dbReference>
<feature type="domain" description="4Fe-4S ferredoxin-type" evidence="4">
    <location>
        <begin position="42"/>
        <end position="71"/>
    </location>
</feature>
<dbReference type="RefSeq" id="WP_177264814.1">
    <property type="nucleotide sequence ID" value="NZ_JACRWC010000038.1"/>
</dbReference>
<dbReference type="InterPro" id="IPR017896">
    <property type="entry name" value="4Fe4S_Fe-S-bd"/>
</dbReference>
<proteinExistence type="predicted"/>
<dbReference type="SUPFAM" id="SSF54862">
    <property type="entry name" value="4Fe-4S ferredoxins"/>
    <property type="match status" value="1"/>
</dbReference>
<keyword evidence="6" id="KW-1185">Reference proteome</keyword>
<evidence type="ECO:0000259" key="4">
    <source>
        <dbReference type="PROSITE" id="PS51379"/>
    </source>
</evidence>
<dbReference type="PANTHER" id="PTHR43122">
    <property type="entry name" value="FERREDOXIN SUBUNIT OF PYRUVATE:FLAVODOXIN OXIDOREDUCTASE-RELATED"/>
    <property type="match status" value="1"/>
</dbReference>
<evidence type="ECO:0000313" key="5">
    <source>
        <dbReference type="EMBL" id="MBC5998853.1"/>
    </source>
</evidence>
<dbReference type="PROSITE" id="PS00198">
    <property type="entry name" value="4FE4S_FER_1"/>
    <property type="match status" value="1"/>
</dbReference>
<dbReference type="Pfam" id="PF12838">
    <property type="entry name" value="Fer4_7"/>
    <property type="match status" value="1"/>
</dbReference>
<dbReference type="GO" id="GO:0046872">
    <property type="term" value="F:metal ion binding"/>
    <property type="evidence" value="ECO:0007669"/>
    <property type="project" value="UniProtKB-KW"/>
</dbReference>
<gene>
    <name evidence="5" type="ORF">H8876_02380</name>
</gene>
<feature type="domain" description="4Fe-4S ferredoxin-type" evidence="4">
    <location>
        <begin position="4"/>
        <end position="33"/>
    </location>
</feature>
<evidence type="ECO:0000256" key="2">
    <source>
        <dbReference type="ARBA" id="ARBA00023004"/>
    </source>
</evidence>
<keyword evidence="2" id="KW-0408">Iron</keyword>
<dbReference type="Gene3D" id="3.30.70.20">
    <property type="match status" value="1"/>
</dbReference>
<sequence>MAKAKVVIRKDRCKGCELCISVCPKHILAIDDTEVNINGYHAVNIIAEEECIACGSCGIMCPDGAINIYRVE</sequence>
<comment type="caution">
    <text evidence="5">The sequence shown here is derived from an EMBL/GenBank/DDBJ whole genome shotgun (WGS) entry which is preliminary data.</text>
</comment>
<reference evidence="5" key="1">
    <citation type="submission" date="2020-08" db="EMBL/GenBank/DDBJ databases">
        <authorList>
            <person name="Liu C."/>
            <person name="Sun Q."/>
        </authorList>
    </citation>
    <scope>NUCLEOTIDE SEQUENCE</scope>
    <source>
        <strain evidence="5">BX16</strain>
    </source>
</reference>
<evidence type="ECO:0000256" key="3">
    <source>
        <dbReference type="ARBA" id="ARBA00023014"/>
    </source>
</evidence>
<dbReference type="PROSITE" id="PS51379">
    <property type="entry name" value="4FE4S_FER_2"/>
    <property type="match status" value="2"/>
</dbReference>
<evidence type="ECO:0000256" key="1">
    <source>
        <dbReference type="ARBA" id="ARBA00022723"/>
    </source>
</evidence>